<organism evidence="2 3">
    <name type="scientific">Agathobaculum butyriciproducens</name>
    <dbReference type="NCBI Taxonomy" id="1628085"/>
    <lineage>
        <taxon>Bacteria</taxon>
        <taxon>Bacillati</taxon>
        <taxon>Bacillota</taxon>
        <taxon>Clostridia</taxon>
        <taxon>Eubacteriales</taxon>
        <taxon>Butyricicoccaceae</taxon>
        <taxon>Agathobaculum</taxon>
    </lineage>
</organism>
<name>A0AAW4VV27_9FIRM</name>
<gene>
    <name evidence="2" type="ORF">LKD22_06070</name>
</gene>
<dbReference type="AlphaFoldDB" id="A0AAW4VV27"/>
<dbReference type="GeneID" id="98659924"/>
<dbReference type="RefSeq" id="WP_227600552.1">
    <property type="nucleotide sequence ID" value="NZ_JAJEPX010000013.1"/>
</dbReference>
<protein>
    <recommendedName>
        <fullName evidence="4">DUF4364 family protein</fullName>
    </recommendedName>
</protein>
<keyword evidence="1" id="KW-1133">Transmembrane helix</keyword>
<evidence type="ECO:0000256" key="1">
    <source>
        <dbReference type="SAM" id="Phobius"/>
    </source>
</evidence>
<comment type="caution">
    <text evidence="2">The sequence shown here is derived from an EMBL/GenBank/DDBJ whole genome shotgun (WGS) entry which is preliminary data.</text>
</comment>
<keyword evidence="1" id="KW-0812">Transmembrane</keyword>
<reference evidence="2 3" key="1">
    <citation type="submission" date="2021-10" db="EMBL/GenBank/DDBJ databases">
        <title>Anaerobic single-cell dispensing facilitates the cultivation of human gut bacteria.</title>
        <authorList>
            <person name="Afrizal A."/>
        </authorList>
    </citation>
    <scope>NUCLEOTIDE SEQUENCE [LARGE SCALE GENOMIC DNA]</scope>
    <source>
        <strain evidence="2 3">CLA-AA-H270</strain>
    </source>
</reference>
<sequence>MLYGKSRKVLRAIQFLCKDNQHTTSIDVTVYLHNRILSEDFDGCISLLEKEELIKTTYNELGFPQYELTHLGKHYSEFQRAEFVRFLLRSILVPIVVAVITTLITNGVAK</sequence>
<keyword evidence="3" id="KW-1185">Reference proteome</keyword>
<feature type="transmembrane region" description="Helical" evidence="1">
    <location>
        <begin position="86"/>
        <end position="109"/>
    </location>
</feature>
<keyword evidence="1" id="KW-0472">Membrane</keyword>
<evidence type="ECO:0000313" key="3">
    <source>
        <dbReference type="Proteomes" id="UP001298753"/>
    </source>
</evidence>
<evidence type="ECO:0000313" key="2">
    <source>
        <dbReference type="EMBL" id="MCC2176690.1"/>
    </source>
</evidence>
<evidence type="ECO:0008006" key="4">
    <source>
        <dbReference type="Google" id="ProtNLM"/>
    </source>
</evidence>
<proteinExistence type="predicted"/>
<dbReference type="EMBL" id="JAJEPX010000013">
    <property type="protein sequence ID" value="MCC2176690.1"/>
    <property type="molecule type" value="Genomic_DNA"/>
</dbReference>
<dbReference type="Proteomes" id="UP001298753">
    <property type="component" value="Unassembled WGS sequence"/>
</dbReference>
<accession>A0AAW4VV27</accession>